<feature type="transmembrane region" description="Helical" evidence="1">
    <location>
        <begin position="379"/>
        <end position="397"/>
    </location>
</feature>
<organism evidence="2 3">
    <name type="scientific">Lacticaseibacillus mingshuiensis</name>
    <dbReference type="NCBI Taxonomy" id="2799574"/>
    <lineage>
        <taxon>Bacteria</taxon>
        <taxon>Bacillati</taxon>
        <taxon>Bacillota</taxon>
        <taxon>Bacilli</taxon>
        <taxon>Lactobacillales</taxon>
        <taxon>Lactobacillaceae</taxon>
        <taxon>Lacticaseibacillus</taxon>
    </lineage>
</organism>
<reference evidence="3" key="1">
    <citation type="journal article" date="2019" name="Int. J. Syst. Evol. Microbiol.">
        <title>The Global Catalogue of Microorganisms (GCM) 10K type strain sequencing project: providing services to taxonomists for standard genome sequencing and annotation.</title>
        <authorList>
            <consortium name="The Broad Institute Genomics Platform"/>
            <consortium name="The Broad Institute Genome Sequencing Center for Infectious Disease"/>
            <person name="Wu L."/>
            <person name="Ma J."/>
        </authorList>
    </citation>
    <scope>NUCLEOTIDE SEQUENCE [LARGE SCALE GENOMIC DNA]</scope>
    <source>
        <strain evidence="3">CCM 8980</strain>
    </source>
</reference>
<feature type="transmembrane region" description="Helical" evidence="1">
    <location>
        <begin position="124"/>
        <end position="145"/>
    </location>
</feature>
<dbReference type="Proteomes" id="UP001597196">
    <property type="component" value="Unassembled WGS sequence"/>
</dbReference>
<feature type="transmembrane region" description="Helical" evidence="1">
    <location>
        <begin position="320"/>
        <end position="342"/>
    </location>
</feature>
<feature type="transmembrane region" description="Helical" evidence="1">
    <location>
        <begin position="403"/>
        <end position="426"/>
    </location>
</feature>
<name>A0ABW4CFG0_9LACO</name>
<evidence type="ECO:0000313" key="2">
    <source>
        <dbReference type="EMBL" id="MFD1429532.1"/>
    </source>
</evidence>
<feature type="transmembrane region" description="Helical" evidence="1">
    <location>
        <begin position="284"/>
        <end position="308"/>
    </location>
</feature>
<comment type="caution">
    <text evidence="2">The sequence shown here is derived from an EMBL/GenBank/DDBJ whole genome shotgun (WGS) entry which is preliminary data.</text>
</comment>
<keyword evidence="3" id="KW-1185">Reference proteome</keyword>
<proteinExistence type="predicted"/>
<feature type="transmembrane region" description="Helical" evidence="1">
    <location>
        <begin position="176"/>
        <end position="191"/>
    </location>
</feature>
<feature type="transmembrane region" description="Helical" evidence="1">
    <location>
        <begin position="348"/>
        <end position="367"/>
    </location>
</feature>
<feature type="transmembrane region" description="Helical" evidence="1">
    <location>
        <begin position="262"/>
        <end position="278"/>
    </location>
</feature>
<evidence type="ECO:0000313" key="3">
    <source>
        <dbReference type="Proteomes" id="UP001597196"/>
    </source>
</evidence>
<evidence type="ECO:0000256" key="1">
    <source>
        <dbReference type="SAM" id="Phobius"/>
    </source>
</evidence>
<feature type="transmembrane region" description="Helical" evidence="1">
    <location>
        <begin position="99"/>
        <end position="118"/>
    </location>
</feature>
<keyword evidence="1" id="KW-0812">Transmembrane</keyword>
<protein>
    <submittedName>
        <fullName evidence="2">DUF6056 family protein</fullName>
    </submittedName>
</protein>
<keyword evidence="1" id="KW-1133">Transmembrane helix</keyword>
<keyword evidence="1" id="KW-0472">Membrane</keyword>
<feature type="transmembrane region" description="Helical" evidence="1">
    <location>
        <begin position="12"/>
        <end position="31"/>
    </location>
</feature>
<feature type="transmembrane region" description="Helical" evidence="1">
    <location>
        <begin position="154"/>
        <end position="170"/>
    </location>
</feature>
<dbReference type="EMBL" id="JBHTOC010000005">
    <property type="protein sequence ID" value="MFD1429532.1"/>
    <property type="molecule type" value="Genomic_DNA"/>
</dbReference>
<sequence>MQKVQHHTNPFWGMSAVLIFFLILAFVTPLGGDDWTWASARGLLRLKNHFQGYNGRLLSNTIELLITRSTIARVLVIGVTNAGLVYLTTRFAVGKSIHLSGFFLLTTGLFVTISTEVYAQTFGWFAGTVNYIFSLLPVLVYLIWVKEGKDNPKVGWRLTLALLALGVVSALNVENITFYGVLLAIAVCWFLRHRSLRRRAGAIGYLVGMGIGAFAMFDNQAYIQIFTGNYAVRQTTLGGHLISDAIMLYTTQMYKYIFQQNGVILSVLAVSLVWLMAADKTGPAIIRWGCSLVLVGYAFFALAVRNLFPSTNFDTSRIAVAESLMAVLFLVAVIVAISVSIADSTVRNTIWFCIVSAVLVTAPFVAIKPYGPRSAFSTITFILIAALVALNCVFKTMPNLPFAVLPSFGVITMVFMVIVMSANGIVDHSRTAAIQNQLSNSPETVYVRKLPFEQYNWDTSPAVYRFQYSMYKSRMAIPTKTKLVFVPFSKWYLYAKFAK</sequence>
<dbReference type="InterPro" id="IPR045691">
    <property type="entry name" value="DUF6056"/>
</dbReference>
<feature type="transmembrane region" description="Helical" evidence="1">
    <location>
        <begin position="203"/>
        <end position="225"/>
    </location>
</feature>
<feature type="transmembrane region" description="Helical" evidence="1">
    <location>
        <begin position="65"/>
        <end position="87"/>
    </location>
</feature>
<dbReference type="RefSeq" id="WP_203628370.1">
    <property type="nucleotide sequence ID" value="NZ_BOLQ01000024.1"/>
</dbReference>
<accession>A0ABW4CFG0</accession>
<dbReference type="Pfam" id="PF19528">
    <property type="entry name" value="DUF6056"/>
    <property type="match status" value="1"/>
</dbReference>
<gene>
    <name evidence="2" type="ORF">ACFQ4P_04625</name>
</gene>